<name>A0ACC3AF00_9EURO</name>
<organism evidence="1 2">
    <name type="scientific">Neophaeococcomyces mojaviensis</name>
    <dbReference type="NCBI Taxonomy" id="3383035"/>
    <lineage>
        <taxon>Eukaryota</taxon>
        <taxon>Fungi</taxon>
        <taxon>Dikarya</taxon>
        <taxon>Ascomycota</taxon>
        <taxon>Pezizomycotina</taxon>
        <taxon>Eurotiomycetes</taxon>
        <taxon>Chaetothyriomycetidae</taxon>
        <taxon>Chaetothyriales</taxon>
        <taxon>Chaetothyriales incertae sedis</taxon>
        <taxon>Neophaeococcomyces</taxon>
    </lineage>
</organism>
<keyword evidence="2" id="KW-1185">Reference proteome</keyword>
<evidence type="ECO:0000313" key="1">
    <source>
        <dbReference type="EMBL" id="KAJ9660817.1"/>
    </source>
</evidence>
<evidence type="ECO:0000313" key="2">
    <source>
        <dbReference type="Proteomes" id="UP001172386"/>
    </source>
</evidence>
<accession>A0ACC3AF00</accession>
<dbReference type="Proteomes" id="UP001172386">
    <property type="component" value="Unassembled WGS sequence"/>
</dbReference>
<comment type="caution">
    <text evidence="1">The sequence shown here is derived from an EMBL/GenBank/DDBJ whole genome shotgun (WGS) entry which is preliminary data.</text>
</comment>
<reference evidence="1" key="1">
    <citation type="submission" date="2022-10" db="EMBL/GenBank/DDBJ databases">
        <title>Culturing micro-colonial fungi from biological soil crusts in the Mojave desert and describing Neophaeococcomyces mojavensis, and introducing the new genera and species Taxawa tesnikishii.</title>
        <authorList>
            <person name="Kurbessoian T."/>
            <person name="Stajich J.E."/>
        </authorList>
    </citation>
    <scope>NUCLEOTIDE SEQUENCE</scope>
    <source>
        <strain evidence="1">JES_112</strain>
    </source>
</reference>
<dbReference type="EMBL" id="JAPDRQ010000028">
    <property type="protein sequence ID" value="KAJ9660817.1"/>
    <property type="molecule type" value="Genomic_DNA"/>
</dbReference>
<sequence length="707" mass="79765">MSRPRKRPRLHFMCSVSPSPDAEINTARKRNDLLLKTRWESIFERYERDFTGIGDEVGFATDDVIVDNGHLRSMQNDRDTGGCRPQEKEGTRYDGKRLLRAMTAAPSECASSTSGVEEIEEVLQSIETMTEDVFLDEYSSDDELFNPNTEMDVENQDDLSEVDSLFDARPNRSPSVDSLFDATPRDTIYEAGRIFPANHGRFNDLALPYSTATHEDVLHRHRSLIREEVRNILSEHKEKEEAKLEPAWRIPVRLSSAPCIPRGSSLPGTISTNRQPPRLQIPESDEGGYGDGKEWVENEELVTSIWHPARRIRRPRKVVTAERNLKRIRAESEDPLQEGFSSDAEPPLRSLSMARSPARSQTGPSSKSAHLSSSPEDTDEEGADETGMEEEDAQEEDLWETGAEEQAMGEAAKANRRHTRVFGDDRELPAALDPTIVLKLATNTIDDSNIDRAEKARVVGRATQEYLCDYCQHQYTTSGSVGHHWDRTLNNYFQGLLSSDDPHSVPILWSIRSVVGRRIRPKKLKAKDFRSLVELHEGNGLSFDQIAEAKALWTTKPGNELSEEYAKFRRFAEDGVPSTHQYPFTNKDKACILRAFLKNPEITMHGLVRIAGRLIKRSDAPRLTALDLGHCLADVFLLEFWQSHSKGEVVEQAGQPTLSEDSCDQVYRATSLPEPETQHVQSAAELQDSGYGQDIKVESDDELFHPR</sequence>
<proteinExistence type="predicted"/>
<protein>
    <submittedName>
        <fullName evidence="1">Uncharacterized protein</fullName>
    </submittedName>
</protein>
<gene>
    <name evidence="1" type="ORF">H2198_002356</name>
</gene>